<name>A0ABV7L1W0_9PROT</name>
<proteinExistence type="predicted"/>
<dbReference type="InterPro" id="IPR027417">
    <property type="entry name" value="P-loop_NTPase"/>
</dbReference>
<dbReference type="PANTHER" id="PTHR12169">
    <property type="entry name" value="ATPASE N2B"/>
    <property type="match status" value="1"/>
</dbReference>
<protein>
    <submittedName>
        <fullName evidence="3">Cell division protein ZapE</fullName>
    </submittedName>
</protein>
<dbReference type="GO" id="GO:0051301">
    <property type="term" value="P:cell division"/>
    <property type="evidence" value="ECO:0007669"/>
    <property type="project" value="UniProtKB-KW"/>
</dbReference>
<evidence type="ECO:0000313" key="3">
    <source>
        <dbReference type="EMBL" id="MFC3228272.1"/>
    </source>
</evidence>
<dbReference type="RefSeq" id="WP_379901234.1">
    <property type="nucleotide sequence ID" value="NZ_JBHRTR010000028.1"/>
</dbReference>
<dbReference type="EMBL" id="JBHRTR010000028">
    <property type="protein sequence ID" value="MFC3228272.1"/>
    <property type="molecule type" value="Genomic_DNA"/>
</dbReference>
<dbReference type="PANTHER" id="PTHR12169:SF6">
    <property type="entry name" value="AFG1-LIKE ATPASE"/>
    <property type="match status" value="1"/>
</dbReference>
<sequence>MTVREAATDWDGPREAYERKVTAGEIVGDDAQLPAVDALERLHQALQGYVPPSAKKRWSLFSRKRDPEPPRGLYLWGDVGRGKSMLMDLFFEDAPVADKRRVHFHDFMQRVHAAVAKHRNLPDGAPERKRLGDDPVKAVAKTVANEVTLLCFDEFQVGDIADAMILGKFFEKLFERGVVVVATSNRPPDDLYKDGLNRQLFLPFIDMFKRKLEVLELSSPTDHRLNRLEGRRVWHAPLGPEASAALDRAFAVLTEGAEPQAEVLEVQGRKLEVPRAARHVARMRFADLCERPLGAADYLALSHAFHTLVLDDVPLMGPQKRNEAKRFVTLVDTLYEAKVRLVASAAAEPAALYPSGDGSFEFQRTVSRLEEMRSADYLGEAHAGGLRGSRDAA</sequence>
<dbReference type="Gene3D" id="3.40.50.300">
    <property type="entry name" value="P-loop containing nucleotide triphosphate hydrolases"/>
    <property type="match status" value="1"/>
</dbReference>
<dbReference type="Proteomes" id="UP001595528">
    <property type="component" value="Unassembled WGS sequence"/>
</dbReference>
<dbReference type="SUPFAM" id="SSF52540">
    <property type="entry name" value="P-loop containing nucleoside triphosphate hydrolases"/>
    <property type="match status" value="1"/>
</dbReference>
<evidence type="ECO:0000313" key="4">
    <source>
        <dbReference type="Proteomes" id="UP001595528"/>
    </source>
</evidence>
<dbReference type="Pfam" id="PF03969">
    <property type="entry name" value="AFG1_ATPase"/>
    <property type="match status" value="1"/>
</dbReference>
<keyword evidence="1" id="KW-0547">Nucleotide-binding</keyword>
<keyword evidence="2" id="KW-0067">ATP-binding</keyword>
<dbReference type="InterPro" id="IPR005654">
    <property type="entry name" value="ATPase_AFG1-like"/>
</dbReference>
<keyword evidence="3" id="KW-0131">Cell cycle</keyword>
<accession>A0ABV7L1W0</accession>
<comment type="caution">
    <text evidence="3">The sequence shown here is derived from an EMBL/GenBank/DDBJ whole genome shotgun (WGS) entry which is preliminary data.</text>
</comment>
<reference evidence="4" key="1">
    <citation type="journal article" date="2019" name="Int. J. Syst. Evol. Microbiol.">
        <title>The Global Catalogue of Microorganisms (GCM) 10K type strain sequencing project: providing services to taxonomists for standard genome sequencing and annotation.</title>
        <authorList>
            <consortium name="The Broad Institute Genomics Platform"/>
            <consortium name="The Broad Institute Genome Sequencing Center for Infectious Disease"/>
            <person name="Wu L."/>
            <person name="Ma J."/>
        </authorList>
    </citation>
    <scope>NUCLEOTIDE SEQUENCE [LARGE SCALE GENOMIC DNA]</scope>
    <source>
        <strain evidence="4">KCTC 42964</strain>
    </source>
</reference>
<gene>
    <name evidence="3" type="primary">zapE</name>
    <name evidence="3" type="ORF">ACFOGJ_13585</name>
</gene>
<dbReference type="NCBIfam" id="NF040713">
    <property type="entry name" value="ZapE"/>
    <property type="match status" value="1"/>
</dbReference>
<evidence type="ECO:0000256" key="1">
    <source>
        <dbReference type="ARBA" id="ARBA00022741"/>
    </source>
</evidence>
<keyword evidence="3" id="KW-0132">Cell division</keyword>
<evidence type="ECO:0000256" key="2">
    <source>
        <dbReference type="ARBA" id="ARBA00022840"/>
    </source>
</evidence>
<organism evidence="3 4">
    <name type="scientific">Marinibaculum pumilum</name>
    <dbReference type="NCBI Taxonomy" id="1766165"/>
    <lineage>
        <taxon>Bacteria</taxon>
        <taxon>Pseudomonadati</taxon>
        <taxon>Pseudomonadota</taxon>
        <taxon>Alphaproteobacteria</taxon>
        <taxon>Rhodospirillales</taxon>
        <taxon>Rhodospirillaceae</taxon>
        <taxon>Marinibaculum</taxon>
    </lineage>
</organism>
<keyword evidence="4" id="KW-1185">Reference proteome</keyword>